<evidence type="ECO:0000313" key="8">
    <source>
        <dbReference type="Proteomes" id="UP000605846"/>
    </source>
</evidence>
<dbReference type="Pfam" id="PF23022">
    <property type="entry name" value="6TM_1st_PGAP2IP"/>
    <property type="match status" value="1"/>
</dbReference>
<dbReference type="Gene3D" id="3.60.10.10">
    <property type="entry name" value="Endonuclease/exonuclease/phosphatase"/>
    <property type="match status" value="1"/>
</dbReference>
<feature type="compositionally biased region" description="Basic and acidic residues" evidence="1">
    <location>
        <begin position="1164"/>
        <end position="1176"/>
    </location>
</feature>
<dbReference type="EMBL" id="JABAYA010000036">
    <property type="protein sequence ID" value="KAF7728465.1"/>
    <property type="molecule type" value="Genomic_DNA"/>
</dbReference>
<feature type="domain" description="PGAP2IP second transmembrane" evidence="4">
    <location>
        <begin position="470"/>
        <end position="644"/>
    </location>
</feature>
<accession>A0A8H7BWC7</accession>
<dbReference type="InterPro" id="IPR019402">
    <property type="entry name" value="CWH43_N"/>
</dbReference>
<feature type="domain" description="PGAP2IP first transmembrane" evidence="5">
    <location>
        <begin position="286"/>
        <end position="440"/>
    </location>
</feature>
<keyword evidence="2" id="KW-1133">Transmembrane helix</keyword>
<dbReference type="GO" id="GO:0006506">
    <property type="term" value="P:GPI anchor biosynthetic process"/>
    <property type="evidence" value="ECO:0007669"/>
    <property type="project" value="TreeGrafter"/>
</dbReference>
<keyword evidence="8" id="KW-1185">Reference proteome</keyword>
<feature type="domain" description="CWH43-like N-terminal" evidence="3">
    <location>
        <begin position="26"/>
        <end position="237"/>
    </location>
</feature>
<dbReference type="PANTHER" id="PTHR14859">
    <property type="entry name" value="CALCOFLUOR WHITE HYPERSENSITIVE PROTEIN PRECURSOR"/>
    <property type="match status" value="1"/>
</dbReference>
<gene>
    <name evidence="7" type="ORF">EC973_006018</name>
</gene>
<dbReference type="InterPro" id="IPR053911">
    <property type="entry name" value="PGAP2IP_TM_2nd"/>
</dbReference>
<dbReference type="InterPro" id="IPR053912">
    <property type="entry name" value="PGAP2IP_TM_1nd"/>
</dbReference>
<feature type="transmembrane region" description="Helical" evidence="2">
    <location>
        <begin position="83"/>
        <end position="106"/>
    </location>
</feature>
<evidence type="ECO:0008006" key="9">
    <source>
        <dbReference type="Google" id="ProtNLM"/>
    </source>
</evidence>
<dbReference type="PANTHER" id="PTHR14859:SF1">
    <property type="entry name" value="PGAP2-INTERACTING PROTEIN"/>
    <property type="match status" value="1"/>
</dbReference>
<feature type="region of interest" description="Disordered" evidence="1">
    <location>
        <begin position="1153"/>
        <end position="1213"/>
    </location>
</feature>
<keyword evidence="2" id="KW-0472">Membrane</keyword>
<feature type="transmembrane region" description="Helical" evidence="2">
    <location>
        <begin position="182"/>
        <end position="199"/>
    </location>
</feature>
<sequence length="1317" mass="148502">MAERLPETFSPDRNAQPMTLFKVAAKYVSYSHTLFAYCAFIISLMVGCYTHYEKIVRNEHFGYPDEWFPSVSATTGDRYPARAIFHIFIALTSGPRFLLVMLWYLYTTRSVRTSSSQFGLFLLAVGVVRTVACGGWVYITSSDDHLIHDVAMILYLVCTLPWQLGVLKTSTNNAAALKWRRWLMIAFFGTLGPMIYYFLQHKVHKVPGAYTTYAFFEWSLILYDVAFDAVTAIDFQNFEITVLDMTGGAIGAIPFTKEGSSDKISPSALHTLNLMRGFVAESYLAFVFWSMLTSLALLIWYFPLWHMGISGYEAFLFITLMPIMLGIGPLRRLIAKHRSFFHLISLVGIASYLRQDPVERLSYTALGLGISLSTWAATWIEARSRVASLERSILIFGVGLIIHNVVKMAWWTENPIWPIMNSENGGTNAAGIVLAVIAVADIFLRDIGSSTTDLSSKPSATLVPNKGCGCWFEASCGFGAVLFALHSMYTDSSAIMRWSVAGYPDYGPEPVPWGVVTIIALALGLLLSSNRRITLNAVWYVIGCAACAVFYVFEGWTAYYGGLVLGLYLMSVMPALVKAIADHGPFKTMFTSFMIYNVLCLAHVWVVAYAFVPGGVYARERTNWVLASVMFLIGLGVRNARKQAVSQDSQAKVTQIHLIKNARFLTKVSLVGLVIASALVAGNRSINAVDPVPYRPAERSFTAAIWTIHFALDNSMWASERAMRDTIRDLELDVVGLLESDTMRIIMGNRDWAQYIAEDLGYYIDYGPSTMKHTWGCLMLSKFPIIKSTHHLLPSPVGELACAIHATLDVHGQPVDFIVSHNGQEEDPEDRRLQTTELARIMRESRNPFVFLGYVVTKPQQPLYHLLFDGGDMNDIDPSDWDRWCQYIGYRGMRRVAYARVSRGNITDTEIQTGKFQVVDDPAKYWKASYERRQESDIIPALRYPEMFRGDGVRGHRYHMANLVSQYALCAHPRNRAIVDVKNKSTGELSFIKIRHRLPDFYAVSLVDPRTFEVWAETQTKSVTTRVKTIVLPLKDIEVQLRDTSRIGFEWSFDWEGERYHWVRQSPLSPSFECRKTHDSSVVIAQYLSRGLKDEYFGLLATLRYNMMGDSWGLELVVILSLLIILDKSDDKWNRANRGPVHGIRSDEDLLMSLGEPPTSTRITKKEQQRRNKVESENEQLLRTMLERQWKKSPVSSPAASPGGSPVPSPSTSMKKVTRLLGTLNLVDATATLQLPTRGTEDRRLQDLFQQDKQIPPRASSDQGKQRCHSILPSTDGEKKIQASFPFPGQTMLFTEKMVYAHQRSTLNIQTSNLDFL</sequence>
<feature type="transmembrane region" description="Helical" evidence="2">
    <location>
        <begin position="534"/>
        <end position="553"/>
    </location>
</feature>
<dbReference type="OrthoDB" id="68581at2759"/>
<feature type="compositionally biased region" description="Low complexity" evidence="1">
    <location>
        <begin position="1193"/>
        <end position="1206"/>
    </location>
</feature>
<name>A0A8H7BWC7_9FUNG</name>
<feature type="transmembrane region" description="Helical" evidence="2">
    <location>
        <begin position="146"/>
        <end position="162"/>
    </location>
</feature>
<feature type="transmembrane region" description="Helical" evidence="2">
    <location>
        <begin position="662"/>
        <end position="681"/>
    </location>
</feature>
<evidence type="ECO:0000256" key="1">
    <source>
        <dbReference type="SAM" id="MobiDB-lite"/>
    </source>
</evidence>
<proteinExistence type="predicted"/>
<feature type="transmembrane region" description="Helical" evidence="2">
    <location>
        <begin position="559"/>
        <end position="581"/>
    </location>
</feature>
<feature type="transmembrane region" description="Helical" evidence="2">
    <location>
        <begin position="469"/>
        <end position="490"/>
    </location>
</feature>
<comment type="caution">
    <text evidence="7">The sequence shown here is derived from an EMBL/GenBank/DDBJ whole genome shotgun (WGS) entry which is preliminary data.</text>
</comment>
<dbReference type="InterPro" id="IPR036691">
    <property type="entry name" value="Endo/exonu/phosph_ase_sf"/>
</dbReference>
<dbReference type="GO" id="GO:0016020">
    <property type="term" value="C:membrane"/>
    <property type="evidence" value="ECO:0007669"/>
    <property type="project" value="GOC"/>
</dbReference>
<dbReference type="Pfam" id="PF10277">
    <property type="entry name" value="Frag1"/>
    <property type="match status" value="1"/>
</dbReference>
<evidence type="ECO:0000313" key="7">
    <source>
        <dbReference type="EMBL" id="KAF7728465.1"/>
    </source>
</evidence>
<evidence type="ECO:0000259" key="4">
    <source>
        <dbReference type="Pfam" id="PF23021"/>
    </source>
</evidence>
<dbReference type="Proteomes" id="UP000605846">
    <property type="component" value="Unassembled WGS sequence"/>
</dbReference>
<feature type="transmembrane region" description="Helical" evidence="2">
    <location>
        <begin position="283"/>
        <end position="303"/>
    </location>
</feature>
<keyword evidence="2" id="KW-0812">Transmembrane</keyword>
<dbReference type="GO" id="GO:0031505">
    <property type="term" value="P:fungal-type cell wall organization"/>
    <property type="evidence" value="ECO:0007669"/>
    <property type="project" value="TreeGrafter"/>
</dbReference>
<evidence type="ECO:0000259" key="6">
    <source>
        <dbReference type="Pfam" id="PF23226"/>
    </source>
</evidence>
<evidence type="ECO:0000259" key="3">
    <source>
        <dbReference type="Pfam" id="PF10277"/>
    </source>
</evidence>
<evidence type="ECO:0000259" key="5">
    <source>
        <dbReference type="Pfam" id="PF23022"/>
    </source>
</evidence>
<feature type="transmembrane region" description="Helical" evidence="2">
    <location>
        <begin position="309"/>
        <end position="327"/>
    </location>
</feature>
<protein>
    <recommendedName>
        <fullName evidence="9">Calcofluor white hypersensitive protein</fullName>
    </recommendedName>
</protein>
<dbReference type="SUPFAM" id="SSF56219">
    <property type="entry name" value="DNase I-like"/>
    <property type="match status" value="1"/>
</dbReference>
<feature type="transmembrane region" description="Helical" evidence="2">
    <location>
        <begin position="118"/>
        <end position="139"/>
    </location>
</feature>
<feature type="transmembrane region" description="Helical" evidence="2">
    <location>
        <begin position="430"/>
        <end position="448"/>
    </location>
</feature>
<feature type="transmembrane region" description="Helical" evidence="2">
    <location>
        <begin position="34"/>
        <end position="52"/>
    </location>
</feature>
<feature type="transmembrane region" description="Helical" evidence="2">
    <location>
        <begin position="624"/>
        <end position="641"/>
    </location>
</feature>
<feature type="transmembrane region" description="Helical" evidence="2">
    <location>
        <begin position="510"/>
        <end position="527"/>
    </location>
</feature>
<dbReference type="Pfam" id="PF23226">
    <property type="entry name" value="Exo_endo_phos_PGAP2IP"/>
    <property type="match status" value="1"/>
</dbReference>
<dbReference type="GO" id="GO:0005783">
    <property type="term" value="C:endoplasmic reticulum"/>
    <property type="evidence" value="ECO:0007669"/>
    <property type="project" value="TreeGrafter"/>
</dbReference>
<dbReference type="Pfam" id="PF23021">
    <property type="entry name" value="6TM_2nd_PGAP2IP"/>
    <property type="match status" value="1"/>
</dbReference>
<reference evidence="7" key="1">
    <citation type="submission" date="2020-01" db="EMBL/GenBank/DDBJ databases">
        <title>Genome Sequencing of Three Apophysomyces-Like Fungal Strains Confirms a Novel Fungal Genus in the Mucoromycota with divergent Burkholderia-like Endosymbiotic Bacteria.</title>
        <authorList>
            <person name="Stajich J.E."/>
            <person name="Macias A.M."/>
            <person name="Carter-House D."/>
            <person name="Lovett B."/>
            <person name="Kasson L.R."/>
            <person name="Berry K."/>
            <person name="Grigoriev I."/>
            <person name="Chang Y."/>
            <person name="Spatafora J."/>
            <person name="Kasson M.T."/>
        </authorList>
    </citation>
    <scope>NUCLEOTIDE SEQUENCE</scope>
    <source>
        <strain evidence="7">NRRL A-21654</strain>
    </source>
</reference>
<dbReference type="InterPro" id="IPR051916">
    <property type="entry name" value="GPI-anchor_lipid_remodeler"/>
</dbReference>
<evidence type="ECO:0000256" key="2">
    <source>
        <dbReference type="SAM" id="Phobius"/>
    </source>
</evidence>
<feature type="domain" description="PGAP2IP C-terminal nuclease-like" evidence="6">
    <location>
        <begin position="699"/>
        <end position="923"/>
    </location>
</feature>
<organism evidence="7 8">
    <name type="scientific">Apophysomyces ossiformis</name>
    <dbReference type="NCBI Taxonomy" id="679940"/>
    <lineage>
        <taxon>Eukaryota</taxon>
        <taxon>Fungi</taxon>
        <taxon>Fungi incertae sedis</taxon>
        <taxon>Mucoromycota</taxon>
        <taxon>Mucoromycotina</taxon>
        <taxon>Mucoromycetes</taxon>
        <taxon>Mucorales</taxon>
        <taxon>Mucorineae</taxon>
        <taxon>Mucoraceae</taxon>
        <taxon>Apophysomyces</taxon>
    </lineage>
</organism>
<dbReference type="InterPro" id="IPR057315">
    <property type="entry name" value="Exo_endo_phos_PGAP2IP_C"/>
</dbReference>
<feature type="transmembrane region" description="Helical" evidence="2">
    <location>
        <begin position="392"/>
        <end position="410"/>
    </location>
</feature>
<feature type="transmembrane region" description="Helical" evidence="2">
    <location>
        <begin position="593"/>
        <end position="612"/>
    </location>
</feature>